<evidence type="ECO:0000313" key="2">
    <source>
        <dbReference type="EMBL" id="GAA4257864.1"/>
    </source>
</evidence>
<dbReference type="InterPro" id="IPR000086">
    <property type="entry name" value="NUDIX_hydrolase_dom"/>
</dbReference>
<dbReference type="CDD" id="cd03674">
    <property type="entry name" value="NUDIX_Hydrolase"/>
    <property type="match status" value="1"/>
</dbReference>
<dbReference type="Proteomes" id="UP001500620">
    <property type="component" value="Unassembled WGS sequence"/>
</dbReference>
<dbReference type="InterPro" id="IPR015797">
    <property type="entry name" value="NUDIX_hydrolase-like_dom_sf"/>
</dbReference>
<keyword evidence="3" id="KW-1185">Reference proteome</keyword>
<comment type="caution">
    <text evidence="2">The sequence shown here is derived from an EMBL/GenBank/DDBJ whole genome shotgun (WGS) entry which is preliminary data.</text>
</comment>
<dbReference type="SUPFAM" id="SSF55811">
    <property type="entry name" value="Nudix"/>
    <property type="match status" value="1"/>
</dbReference>
<dbReference type="RefSeq" id="WP_345134822.1">
    <property type="nucleotide sequence ID" value="NZ_BAABAT010000029.1"/>
</dbReference>
<sequence>MMLHEDALAVLSDWSAPTPEAEATRQRFLEFVRPDPATVWREHNGGHVTASTLVVDAAAERVLLCLHGRIKRWVQLGGHCEPGDATIAGAALREATEESGIVGLRISEAPIGLDVHHVYCSGGPSLHYDVRYAAIAPPGAVEFVSAESAALGWFAPDALPDPLADATESLVAPALAWAKRS</sequence>
<dbReference type="EMBL" id="BAABAT010000029">
    <property type="protein sequence ID" value="GAA4257864.1"/>
    <property type="molecule type" value="Genomic_DNA"/>
</dbReference>
<evidence type="ECO:0000313" key="3">
    <source>
        <dbReference type="Proteomes" id="UP001500620"/>
    </source>
</evidence>
<reference evidence="3" key="1">
    <citation type="journal article" date="2019" name="Int. J. Syst. Evol. Microbiol.">
        <title>The Global Catalogue of Microorganisms (GCM) 10K type strain sequencing project: providing services to taxonomists for standard genome sequencing and annotation.</title>
        <authorList>
            <consortium name="The Broad Institute Genomics Platform"/>
            <consortium name="The Broad Institute Genome Sequencing Center for Infectious Disease"/>
            <person name="Wu L."/>
            <person name="Ma J."/>
        </authorList>
    </citation>
    <scope>NUCLEOTIDE SEQUENCE [LARGE SCALE GENOMIC DNA]</scope>
    <source>
        <strain evidence="3">JCM 17441</strain>
    </source>
</reference>
<proteinExistence type="predicted"/>
<organism evidence="2 3">
    <name type="scientific">Dactylosporangium darangshiense</name>
    <dbReference type="NCBI Taxonomy" id="579108"/>
    <lineage>
        <taxon>Bacteria</taxon>
        <taxon>Bacillati</taxon>
        <taxon>Actinomycetota</taxon>
        <taxon>Actinomycetes</taxon>
        <taxon>Micromonosporales</taxon>
        <taxon>Micromonosporaceae</taxon>
        <taxon>Dactylosporangium</taxon>
    </lineage>
</organism>
<keyword evidence="2" id="KW-0378">Hydrolase</keyword>
<accession>A0ABP8DJW9</accession>
<dbReference type="Pfam" id="PF00293">
    <property type="entry name" value="NUDIX"/>
    <property type="match status" value="1"/>
</dbReference>
<gene>
    <name evidence="2" type="ORF">GCM10022255_076300</name>
</gene>
<dbReference type="Gene3D" id="3.90.79.10">
    <property type="entry name" value="Nucleoside Triphosphate Pyrophosphohydrolase"/>
    <property type="match status" value="1"/>
</dbReference>
<name>A0ABP8DJW9_9ACTN</name>
<dbReference type="PROSITE" id="PS51462">
    <property type="entry name" value="NUDIX"/>
    <property type="match status" value="1"/>
</dbReference>
<evidence type="ECO:0000259" key="1">
    <source>
        <dbReference type="PROSITE" id="PS51462"/>
    </source>
</evidence>
<dbReference type="GO" id="GO:0016787">
    <property type="term" value="F:hydrolase activity"/>
    <property type="evidence" value="ECO:0007669"/>
    <property type="project" value="UniProtKB-KW"/>
</dbReference>
<protein>
    <submittedName>
        <fullName evidence="2">NUDIX hydrolase</fullName>
    </submittedName>
</protein>
<feature type="domain" description="Nudix hydrolase" evidence="1">
    <location>
        <begin position="45"/>
        <end position="177"/>
    </location>
</feature>